<keyword evidence="2" id="KW-0472">Membrane</keyword>
<dbReference type="AlphaFoldDB" id="A0A6A5ZX63"/>
<dbReference type="Proteomes" id="UP000799771">
    <property type="component" value="Unassembled WGS sequence"/>
</dbReference>
<evidence type="ECO:0000256" key="1">
    <source>
        <dbReference type="SAM" id="MobiDB-lite"/>
    </source>
</evidence>
<evidence type="ECO:0000256" key="2">
    <source>
        <dbReference type="SAM" id="Phobius"/>
    </source>
</evidence>
<protein>
    <submittedName>
        <fullName evidence="3">Uncharacterized protein</fullName>
    </submittedName>
</protein>
<keyword evidence="2" id="KW-1133">Transmembrane helix</keyword>
<proteinExistence type="predicted"/>
<dbReference type="RefSeq" id="XP_033517898.1">
    <property type="nucleotide sequence ID" value="XM_033672124.1"/>
</dbReference>
<dbReference type="OrthoDB" id="3745737at2759"/>
<evidence type="ECO:0000313" key="3">
    <source>
        <dbReference type="EMBL" id="KAF2123504.1"/>
    </source>
</evidence>
<keyword evidence="4" id="KW-1185">Reference proteome</keyword>
<accession>A0A6A5ZX63</accession>
<organism evidence="3 4">
    <name type="scientific">Dothidotthia symphoricarpi CBS 119687</name>
    <dbReference type="NCBI Taxonomy" id="1392245"/>
    <lineage>
        <taxon>Eukaryota</taxon>
        <taxon>Fungi</taxon>
        <taxon>Dikarya</taxon>
        <taxon>Ascomycota</taxon>
        <taxon>Pezizomycotina</taxon>
        <taxon>Dothideomycetes</taxon>
        <taxon>Pleosporomycetidae</taxon>
        <taxon>Pleosporales</taxon>
        <taxon>Dothidotthiaceae</taxon>
        <taxon>Dothidotthia</taxon>
    </lineage>
</organism>
<dbReference type="EMBL" id="ML977526">
    <property type="protein sequence ID" value="KAF2123504.1"/>
    <property type="molecule type" value="Genomic_DNA"/>
</dbReference>
<evidence type="ECO:0000313" key="4">
    <source>
        <dbReference type="Proteomes" id="UP000799771"/>
    </source>
</evidence>
<feature type="transmembrane region" description="Helical" evidence="2">
    <location>
        <begin position="115"/>
        <end position="138"/>
    </location>
</feature>
<name>A0A6A5ZX63_9PLEO</name>
<feature type="transmembrane region" description="Helical" evidence="2">
    <location>
        <begin position="75"/>
        <end position="94"/>
    </location>
</feature>
<dbReference type="GeneID" id="54412556"/>
<feature type="region of interest" description="Disordered" evidence="1">
    <location>
        <begin position="1"/>
        <end position="21"/>
    </location>
</feature>
<feature type="non-terminal residue" evidence="3">
    <location>
        <position position="1"/>
    </location>
</feature>
<keyword evidence="2" id="KW-0812">Transmembrane</keyword>
<sequence>TTGSLSDHNNETSGDELPTDSTVAGIRLQRTSHNQPPAGFLLHREKPSTLPDWPSSPKPINTPIYVKALNGLFDVLLFACSAAFLAFAIVVKLHDRVPTAEYPRLTTTLLRATKYGPTVFPILFASIIGRAAHAILLWRLEKGERVGLLDTLASSTSLTSTVISQLQLRSLSILGVALLVVWSLSPIGGQASVRVMSIGTKDAQIHESLSYMVNSGNLGAYTPADMFIQGLSYSSVVFVAALMGSPATKSSPLDVWGNVKMPRIEDYEGSALMDDDGWYDVNGGDSDAYSSLIGIPIVGIHESNFIDYVTRVQSPLLSLQCSVNTTALYIEAEVRCPTPLTCTLRRVRRSRLNHFLPAWTLLDKSWRTPNLLFQGMLNSFNGKLYYLQLFNCYLLDLNLVNLNYANVSQITKDKYAIRLG</sequence>
<reference evidence="3" key="1">
    <citation type="journal article" date="2020" name="Stud. Mycol.">
        <title>101 Dothideomycetes genomes: a test case for predicting lifestyles and emergence of pathogens.</title>
        <authorList>
            <person name="Haridas S."/>
            <person name="Albert R."/>
            <person name="Binder M."/>
            <person name="Bloem J."/>
            <person name="Labutti K."/>
            <person name="Salamov A."/>
            <person name="Andreopoulos B."/>
            <person name="Baker S."/>
            <person name="Barry K."/>
            <person name="Bills G."/>
            <person name="Bluhm B."/>
            <person name="Cannon C."/>
            <person name="Castanera R."/>
            <person name="Culley D."/>
            <person name="Daum C."/>
            <person name="Ezra D."/>
            <person name="Gonzalez J."/>
            <person name="Henrissat B."/>
            <person name="Kuo A."/>
            <person name="Liang C."/>
            <person name="Lipzen A."/>
            <person name="Lutzoni F."/>
            <person name="Magnuson J."/>
            <person name="Mondo S."/>
            <person name="Nolan M."/>
            <person name="Ohm R."/>
            <person name="Pangilinan J."/>
            <person name="Park H.-J."/>
            <person name="Ramirez L."/>
            <person name="Alfaro M."/>
            <person name="Sun H."/>
            <person name="Tritt A."/>
            <person name="Yoshinaga Y."/>
            <person name="Zwiers L.-H."/>
            <person name="Turgeon B."/>
            <person name="Goodwin S."/>
            <person name="Spatafora J."/>
            <person name="Crous P."/>
            <person name="Grigoriev I."/>
        </authorList>
    </citation>
    <scope>NUCLEOTIDE SEQUENCE</scope>
    <source>
        <strain evidence="3">CBS 119687</strain>
    </source>
</reference>
<gene>
    <name evidence="3" type="ORF">P153DRAFT_413440</name>
</gene>